<dbReference type="PRINTS" id="PR00113">
    <property type="entry name" value="ALKPHPHTASE"/>
</dbReference>
<dbReference type="Gene3D" id="3.40.720.10">
    <property type="entry name" value="Alkaline Phosphatase, subunit A"/>
    <property type="match status" value="1"/>
</dbReference>
<name>A0A5K7X2I4_9BACT</name>
<proteinExistence type="inferred from homology"/>
<feature type="binding site" evidence="3">
    <location>
        <position position="339"/>
    </location>
    <ligand>
        <name>Zn(2+)</name>
        <dbReference type="ChEBI" id="CHEBI:29105"/>
        <label>2</label>
    </ligand>
</feature>
<dbReference type="Gene3D" id="1.10.1200.140">
    <property type="entry name" value="Alkaline phosphatase, crown domain"/>
    <property type="match status" value="1"/>
</dbReference>
<organism evidence="6 7">
    <name type="scientific">Lacipirellula parvula</name>
    <dbReference type="NCBI Taxonomy" id="2650471"/>
    <lineage>
        <taxon>Bacteria</taxon>
        <taxon>Pseudomonadati</taxon>
        <taxon>Planctomycetota</taxon>
        <taxon>Planctomycetia</taxon>
        <taxon>Pirellulales</taxon>
        <taxon>Lacipirellulaceae</taxon>
        <taxon>Lacipirellula</taxon>
    </lineage>
</organism>
<evidence type="ECO:0000256" key="4">
    <source>
        <dbReference type="RuleBase" id="RU003946"/>
    </source>
</evidence>
<keyword evidence="6" id="KW-0378">Hydrolase</keyword>
<evidence type="ECO:0000256" key="5">
    <source>
        <dbReference type="SAM" id="SignalP"/>
    </source>
</evidence>
<keyword evidence="3" id="KW-0479">Metal-binding</keyword>
<keyword evidence="7" id="KW-1185">Reference proteome</keyword>
<protein>
    <submittedName>
        <fullName evidence="6">Alkaline phosphatase</fullName>
        <ecNumber evidence="6">3.1.3.1</ecNumber>
    </submittedName>
</protein>
<feature type="binding site" evidence="3">
    <location>
        <position position="335"/>
    </location>
    <ligand>
        <name>Zn(2+)</name>
        <dbReference type="ChEBI" id="CHEBI:29105"/>
        <label>2</label>
    </ligand>
</feature>
<reference evidence="7" key="1">
    <citation type="submission" date="2019-10" db="EMBL/GenBank/DDBJ databases">
        <title>Lacipirellula parvula gen. nov., sp. nov., representing a lineage of planctomycetes widespread in freshwater anoxic habitats, and description of the family Lacipirellulaceae.</title>
        <authorList>
            <person name="Dedysh S.N."/>
            <person name="Kulichevskaya I.S."/>
            <person name="Beletsky A.V."/>
            <person name="Rakitin A.L."/>
            <person name="Mardanov A.V."/>
            <person name="Ivanova A.A."/>
            <person name="Saltykova V.X."/>
            <person name="Rijpstra W.I.C."/>
            <person name="Sinninghe Damste J.S."/>
            <person name="Ravin N.V."/>
        </authorList>
    </citation>
    <scope>NUCLEOTIDE SEQUENCE [LARGE SCALE GENOMIC DNA]</scope>
    <source>
        <strain evidence="7">PX69</strain>
    </source>
</reference>
<comment type="similarity">
    <text evidence="4">Belongs to the alkaline phosphatase family.</text>
</comment>
<dbReference type="InterPro" id="IPR001952">
    <property type="entry name" value="Alkaline_phosphatase"/>
</dbReference>
<dbReference type="CDD" id="cd16012">
    <property type="entry name" value="ALP"/>
    <property type="match status" value="1"/>
</dbReference>
<dbReference type="GO" id="GO:0046872">
    <property type="term" value="F:metal ion binding"/>
    <property type="evidence" value="ECO:0007669"/>
    <property type="project" value="UniProtKB-KW"/>
</dbReference>
<keyword evidence="1" id="KW-0597">Phosphoprotein</keyword>
<accession>A0A5K7X2I4</accession>
<keyword evidence="3" id="KW-0862">Zinc</keyword>
<dbReference type="EMBL" id="AP021861">
    <property type="protein sequence ID" value="BBO30864.1"/>
    <property type="molecule type" value="Genomic_DNA"/>
</dbReference>
<dbReference type="KEGG" id="lpav:PLANPX_0476"/>
<dbReference type="EC" id="3.1.3.1" evidence="6"/>
<keyword evidence="5" id="KW-0732">Signal</keyword>
<feature type="active site" description="Phosphoserine intermediate" evidence="2">
    <location>
        <position position="127"/>
    </location>
</feature>
<dbReference type="SUPFAM" id="SSF53649">
    <property type="entry name" value="Alkaline phosphatase-like"/>
    <property type="match status" value="1"/>
</dbReference>
<dbReference type="GO" id="GO:0004035">
    <property type="term" value="F:alkaline phosphatase activity"/>
    <property type="evidence" value="ECO:0007669"/>
    <property type="project" value="UniProtKB-EC"/>
</dbReference>
<feature type="binding site" evidence="3">
    <location>
        <position position="377"/>
    </location>
    <ligand>
        <name>Zn(2+)</name>
        <dbReference type="ChEBI" id="CHEBI:29105"/>
        <label>2</label>
    </ligand>
</feature>
<feature type="binding site" evidence="3">
    <location>
        <position position="74"/>
    </location>
    <ligand>
        <name>Mg(2+)</name>
        <dbReference type="ChEBI" id="CHEBI:18420"/>
    </ligand>
</feature>
<evidence type="ECO:0000313" key="6">
    <source>
        <dbReference type="EMBL" id="BBO30864.1"/>
    </source>
</evidence>
<feature type="binding site" evidence="3">
    <location>
        <position position="178"/>
    </location>
    <ligand>
        <name>Mg(2+)</name>
        <dbReference type="ChEBI" id="CHEBI:18420"/>
    </ligand>
</feature>
<evidence type="ECO:0000256" key="2">
    <source>
        <dbReference type="PIRSR" id="PIRSR601952-1"/>
    </source>
</evidence>
<comment type="cofactor">
    <cofactor evidence="3">
        <name>Mg(2+)</name>
        <dbReference type="ChEBI" id="CHEBI:18420"/>
    </cofactor>
    <text evidence="3">Binds 1 Mg(2+) ion.</text>
</comment>
<dbReference type="InterPro" id="IPR042085">
    <property type="entry name" value="Ap_crown"/>
</dbReference>
<evidence type="ECO:0000313" key="7">
    <source>
        <dbReference type="Proteomes" id="UP000326837"/>
    </source>
</evidence>
<dbReference type="Proteomes" id="UP000326837">
    <property type="component" value="Chromosome"/>
</dbReference>
<feature type="signal peptide" evidence="5">
    <location>
        <begin position="1"/>
        <end position="33"/>
    </location>
</feature>
<dbReference type="SMART" id="SM00098">
    <property type="entry name" value="alkPPc"/>
    <property type="match status" value="1"/>
</dbReference>
<feature type="binding site" evidence="3">
    <location>
        <position position="378"/>
    </location>
    <ligand>
        <name>Zn(2+)</name>
        <dbReference type="ChEBI" id="CHEBI:29105"/>
        <label>2</label>
    </ligand>
</feature>
<comment type="cofactor">
    <cofactor evidence="3">
        <name>Zn(2+)</name>
        <dbReference type="ChEBI" id="CHEBI:29105"/>
    </cofactor>
    <text evidence="3">Binds 2 Zn(2+) ions.</text>
</comment>
<sequence length="583" mass="62858">MLKSFSRSVHRTTWRFVRCAVVPLALVCQIAFAASSRGEDAAPTSSVTATAATAATKPAAKPAGIRNVIIMIGDGMGPQQVGMLTQYARHAPGSQVPHRKAAIERLLAEGTVAIVNNQPHGALVVDSAAAATQLATGELAGSEMIGANYRGERVENIVEAAHRVGKSAGLVTDTRITHATPAGFAAHQANRESENEIALDYLDNKVDVLMGGGIRNWVPEAVNDRNSPTYAALMQMTGGAYPATSRRRDNRNLLLEARGDYKLVFDRNALEKVTDGKVIGIFADSELNDALEDAATAANPQRTEPTHVEMVGKAIELLDKNPKGFFLMVEGGQIDWAGHNNDAGVLLHELLDFDAAVRLVYEWAKDRDDTLVIVTADHETGSFGFSYAGRPLPESTKLEGDLFAGVPFEPAFNYAPPELLDQIFAQKKSYFTMMAEFDALPPKEKTAERLMQIVNDSSAFKIALDDAVNVLARERNKNYVAGHPYMNTETVPKIDDFEPFYVYGENLRMNLLGRALADQQHVTWGAGTHSSTPVILGALGPDHAAKRFGGMLHSTDVGKRMIELITAEPAQAPATAVGASASR</sequence>
<feature type="chain" id="PRO_5024958936" evidence="5">
    <location>
        <begin position="34"/>
        <end position="583"/>
    </location>
</feature>
<feature type="binding site" evidence="3">
    <location>
        <position position="180"/>
    </location>
    <ligand>
        <name>Mg(2+)</name>
        <dbReference type="ChEBI" id="CHEBI:18420"/>
    </ligand>
</feature>
<dbReference type="PANTHER" id="PTHR11596:SF5">
    <property type="entry name" value="ALKALINE PHOSPHATASE"/>
    <property type="match status" value="1"/>
</dbReference>
<dbReference type="PANTHER" id="PTHR11596">
    <property type="entry name" value="ALKALINE PHOSPHATASE"/>
    <property type="match status" value="1"/>
</dbReference>
<dbReference type="Pfam" id="PF00245">
    <property type="entry name" value="Alk_phosphatase"/>
    <property type="match status" value="1"/>
</dbReference>
<dbReference type="InterPro" id="IPR017850">
    <property type="entry name" value="Alkaline_phosphatase_core_sf"/>
</dbReference>
<feature type="binding site" evidence="3">
    <location>
        <position position="74"/>
    </location>
    <ligand>
        <name>Zn(2+)</name>
        <dbReference type="ChEBI" id="CHEBI:29105"/>
        <label>2</label>
    </ligand>
</feature>
<evidence type="ECO:0000256" key="3">
    <source>
        <dbReference type="PIRSR" id="PIRSR601952-2"/>
    </source>
</evidence>
<evidence type="ECO:0000256" key="1">
    <source>
        <dbReference type="ARBA" id="ARBA00022553"/>
    </source>
</evidence>
<gene>
    <name evidence="6" type="ORF">PLANPX_0476</name>
</gene>
<feature type="binding site" evidence="3">
    <location>
        <position position="330"/>
    </location>
    <ligand>
        <name>Mg(2+)</name>
        <dbReference type="ChEBI" id="CHEBI:18420"/>
    </ligand>
</feature>
<dbReference type="AlphaFoldDB" id="A0A5K7X2I4"/>
<keyword evidence="3" id="KW-0460">Magnesium</keyword>